<dbReference type="PROSITE" id="PS50113">
    <property type="entry name" value="PAC"/>
    <property type="match status" value="2"/>
</dbReference>
<dbReference type="InterPro" id="IPR052155">
    <property type="entry name" value="Biofilm_reg_signaling"/>
</dbReference>
<dbReference type="RefSeq" id="WP_175107903.1">
    <property type="nucleotide sequence ID" value="NZ_CADIKM010000054.1"/>
</dbReference>
<dbReference type="GO" id="GO:0003824">
    <property type="term" value="F:catalytic activity"/>
    <property type="evidence" value="ECO:0007669"/>
    <property type="project" value="UniProtKB-ARBA"/>
</dbReference>
<evidence type="ECO:0000256" key="1">
    <source>
        <dbReference type="SAM" id="Coils"/>
    </source>
</evidence>
<dbReference type="SMART" id="SM00267">
    <property type="entry name" value="GGDEF"/>
    <property type="match status" value="1"/>
</dbReference>
<dbReference type="SMART" id="SM00091">
    <property type="entry name" value="PAS"/>
    <property type="match status" value="3"/>
</dbReference>
<dbReference type="InterPro" id="IPR013656">
    <property type="entry name" value="PAS_4"/>
</dbReference>
<dbReference type="Gene3D" id="3.30.450.20">
    <property type="entry name" value="PAS domain"/>
    <property type="match status" value="3"/>
</dbReference>
<proteinExistence type="predicted"/>
<dbReference type="Gene3D" id="3.20.20.450">
    <property type="entry name" value="EAL domain"/>
    <property type="match status" value="1"/>
</dbReference>
<dbReference type="EMBL" id="CADIKM010000054">
    <property type="protein sequence ID" value="CAB3803356.1"/>
    <property type="molecule type" value="Genomic_DNA"/>
</dbReference>
<keyword evidence="7" id="KW-1185">Reference proteome</keyword>
<dbReference type="PANTHER" id="PTHR44757:SF2">
    <property type="entry name" value="BIOFILM ARCHITECTURE MAINTENANCE PROTEIN MBAA"/>
    <property type="match status" value="1"/>
</dbReference>
<dbReference type="PANTHER" id="PTHR44757">
    <property type="entry name" value="DIGUANYLATE CYCLASE DGCP"/>
    <property type="match status" value="1"/>
</dbReference>
<keyword evidence="1" id="KW-0175">Coiled coil</keyword>
<dbReference type="SMART" id="SM00086">
    <property type="entry name" value="PAC"/>
    <property type="match status" value="2"/>
</dbReference>
<dbReference type="InterPro" id="IPR035919">
    <property type="entry name" value="EAL_sf"/>
</dbReference>
<dbReference type="FunFam" id="3.30.70.270:FF:000001">
    <property type="entry name" value="Diguanylate cyclase domain protein"/>
    <property type="match status" value="1"/>
</dbReference>
<dbReference type="InterPro" id="IPR013655">
    <property type="entry name" value="PAS_fold_3"/>
</dbReference>
<dbReference type="CDD" id="cd01948">
    <property type="entry name" value="EAL"/>
    <property type="match status" value="1"/>
</dbReference>
<dbReference type="SUPFAM" id="SSF55785">
    <property type="entry name" value="PYP-like sensor domain (PAS domain)"/>
    <property type="match status" value="3"/>
</dbReference>
<protein>
    <submittedName>
        <fullName evidence="6">Uncharacterized protein</fullName>
    </submittedName>
</protein>
<dbReference type="NCBIfam" id="TIGR00229">
    <property type="entry name" value="sensory_box"/>
    <property type="match status" value="2"/>
</dbReference>
<dbReference type="SUPFAM" id="SSF55073">
    <property type="entry name" value="Nucleotide cyclase"/>
    <property type="match status" value="1"/>
</dbReference>
<organism evidence="6 7">
    <name type="scientific">Pararobbsia alpina</name>
    <dbReference type="NCBI Taxonomy" id="621374"/>
    <lineage>
        <taxon>Bacteria</taxon>
        <taxon>Pseudomonadati</taxon>
        <taxon>Pseudomonadota</taxon>
        <taxon>Betaproteobacteria</taxon>
        <taxon>Burkholderiales</taxon>
        <taxon>Burkholderiaceae</taxon>
        <taxon>Pararobbsia</taxon>
    </lineage>
</organism>
<dbReference type="PROSITE" id="PS50887">
    <property type="entry name" value="GGDEF"/>
    <property type="match status" value="1"/>
</dbReference>
<dbReference type="AlphaFoldDB" id="A0A6S7BK95"/>
<dbReference type="Pfam" id="PF00563">
    <property type="entry name" value="EAL"/>
    <property type="match status" value="1"/>
</dbReference>
<dbReference type="SMART" id="SM00052">
    <property type="entry name" value="EAL"/>
    <property type="match status" value="1"/>
</dbReference>
<dbReference type="Pfam" id="PF08447">
    <property type="entry name" value="PAS_3"/>
    <property type="match status" value="1"/>
</dbReference>
<evidence type="ECO:0000259" key="4">
    <source>
        <dbReference type="PROSITE" id="PS50883"/>
    </source>
</evidence>
<dbReference type="InterPro" id="IPR035965">
    <property type="entry name" value="PAS-like_dom_sf"/>
</dbReference>
<feature type="domain" description="PAC" evidence="3">
    <location>
        <begin position="373"/>
        <end position="425"/>
    </location>
</feature>
<dbReference type="CDD" id="cd01949">
    <property type="entry name" value="GGDEF"/>
    <property type="match status" value="1"/>
</dbReference>
<dbReference type="Pfam" id="PF08448">
    <property type="entry name" value="PAS_4"/>
    <property type="match status" value="1"/>
</dbReference>
<dbReference type="Gene3D" id="3.30.70.270">
    <property type="match status" value="1"/>
</dbReference>
<dbReference type="PROSITE" id="PS50883">
    <property type="entry name" value="EAL"/>
    <property type="match status" value="1"/>
</dbReference>
<dbReference type="InterPro" id="IPR000700">
    <property type="entry name" value="PAS-assoc_C"/>
</dbReference>
<dbReference type="SUPFAM" id="SSF141868">
    <property type="entry name" value="EAL domain-like"/>
    <property type="match status" value="1"/>
</dbReference>
<feature type="domain" description="PAS" evidence="2">
    <location>
        <begin position="302"/>
        <end position="371"/>
    </location>
</feature>
<feature type="domain" description="PAC" evidence="3">
    <location>
        <begin position="131"/>
        <end position="183"/>
    </location>
</feature>
<dbReference type="InterPro" id="IPR001610">
    <property type="entry name" value="PAC"/>
</dbReference>
<sequence>MNFRLLKKHPGVHSAKTKRELSLARRRGVQVEATLAVLREENERLKARFDLIRQATSDGLWDMETNQSNQTDADNPFWWSDQFRRLLGFCNEQDFPNVLGSWASRLHPEDLAPTLAAFDAHINDRSGRTPYDVTYRLQRRNGDYRWFRASGKTLRAADGTALRVAGSLTDLTDRNGILSLKGYAEEIIASLPTGLIVVNAALRVLNVNRAFCEIFGLKGEDDVFGSTLDAILPQPGLCEQVRGVFSDGRTLRGIDAVLGEKRLRITIAGIRLSEEDRRLLVVVEDLTEEHRLREKGRAIETRYRDQASLLDKATDAIIIRGIDHKVLFWNKGAERLYGWTPEEAIGSSPEQLFCNDPDVFSDAADRVLTHGEWRGEITHWRKDGSTLIVDSQLTLMRDENEQPQSILVINTDISERKATDERIRHLALYDTMTDLPNRALFMDRLEGVLVNAKRHKQRIAIFFLDLDRFKEINDTQGHGVGDQVLIKVAQRFKSIVHREETLARLGGDEFVVVAQAADQMAAAHIAGRLQQALAEPIAANGHAFSIGVSIGVAFYPDDGTTVEDLLKRADIAMYRAKALGGGHLTYQPEMSAGLAERMQIAENLSRAMNTGELELYYQPKIRLATGTVSGAEALLRWNDPECGLISPAKFIPIAEARGMIGTLGKWVLREACRQMKAWQELGLQFPGRLAINLSAQQFEETGVADNIQEIVRAAGLTPACFELELTESALMGNVQRAIEVMHTLKRAGFALSIDDFGTGYSSLAYLKRLPVDTLKIDISFVRDMLTVRHDYNIVTTITGMARSFGLRSIAEGVEESAQAEALLALGCDEAQGYYFGRPEPAHVFAQRWL</sequence>
<gene>
    <name evidence="6" type="ORF">LMG28138_05336</name>
</gene>
<dbReference type="Pfam" id="PF00990">
    <property type="entry name" value="GGDEF"/>
    <property type="match status" value="1"/>
</dbReference>
<dbReference type="CDD" id="cd00130">
    <property type="entry name" value="PAS"/>
    <property type="match status" value="3"/>
</dbReference>
<evidence type="ECO:0000259" key="5">
    <source>
        <dbReference type="PROSITE" id="PS50887"/>
    </source>
</evidence>
<accession>A0A6S7BK95</accession>
<dbReference type="InterPro" id="IPR043128">
    <property type="entry name" value="Rev_trsase/Diguanyl_cyclase"/>
</dbReference>
<name>A0A6S7BK95_9BURK</name>
<feature type="domain" description="EAL" evidence="4">
    <location>
        <begin position="597"/>
        <end position="849"/>
    </location>
</feature>
<evidence type="ECO:0000259" key="3">
    <source>
        <dbReference type="PROSITE" id="PS50113"/>
    </source>
</evidence>
<dbReference type="NCBIfam" id="TIGR00254">
    <property type="entry name" value="GGDEF"/>
    <property type="match status" value="1"/>
</dbReference>
<evidence type="ECO:0000259" key="2">
    <source>
        <dbReference type="PROSITE" id="PS50112"/>
    </source>
</evidence>
<dbReference type="InterPro" id="IPR000160">
    <property type="entry name" value="GGDEF_dom"/>
</dbReference>
<dbReference type="InterPro" id="IPR001633">
    <property type="entry name" value="EAL_dom"/>
</dbReference>
<dbReference type="InterPro" id="IPR029787">
    <property type="entry name" value="Nucleotide_cyclase"/>
</dbReference>
<feature type="domain" description="GGDEF" evidence="5">
    <location>
        <begin position="457"/>
        <end position="589"/>
    </location>
</feature>
<dbReference type="InterPro" id="IPR000014">
    <property type="entry name" value="PAS"/>
</dbReference>
<feature type="coiled-coil region" evidence="1">
    <location>
        <begin position="28"/>
        <end position="55"/>
    </location>
</feature>
<reference evidence="6 7" key="1">
    <citation type="submission" date="2020-04" db="EMBL/GenBank/DDBJ databases">
        <authorList>
            <person name="De Canck E."/>
        </authorList>
    </citation>
    <scope>NUCLEOTIDE SEQUENCE [LARGE SCALE GENOMIC DNA]</scope>
    <source>
        <strain evidence="6 7">LMG 28138</strain>
    </source>
</reference>
<evidence type="ECO:0000313" key="6">
    <source>
        <dbReference type="EMBL" id="CAB3803356.1"/>
    </source>
</evidence>
<dbReference type="PROSITE" id="PS50112">
    <property type="entry name" value="PAS"/>
    <property type="match status" value="1"/>
</dbReference>
<evidence type="ECO:0000313" key="7">
    <source>
        <dbReference type="Proteomes" id="UP000494115"/>
    </source>
</evidence>
<dbReference type="Pfam" id="PF13426">
    <property type="entry name" value="PAS_9"/>
    <property type="match status" value="1"/>
</dbReference>
<dbReference type="Proteomes" id="UP000494115">
    <property type="component" value="Unassembled WGS sequence"/>
</dbReference>